<dbReference type="KEGG" id="pda:103716509"/>
<evidence type="ECO:0000256" key="1">
    <source>
        <dbReference type="ARBA" id="ARBA00022737"/>
    </source>
</evidence>
<evidence type="ECO:0000256" key="2">
    <source>
        <dbReference type="SAM" id="Phobius"/>
    </source>
</evidence>
<sequence length="249" mass="28365">MIYGEISHSSHPDHKLKLEHRERPYNCDGCKELGFGSRYTCEESCNFHLHKDCASPENTFTHPFFPGCLFHFLEIGKPDRFCDACGRDIKGYVYHCFTEGWDLHPSCALLPHTINDGETKLVLHREVTSRCHRCGKKELRKSAKSWSYVSTCEECHLHVACVKEILLENWEKQHLCDGKFERRAKTENSLAIESRDSKLHIVLQKKESKPGKLAKFTKMVKVAITLIMAAVVGDPTALVATLIASLINH</sequence>
<reference evidence="4" key="1">
    <citation type="journal article" date="2019" name="Nat. Commun.">
        <title>Genome-wide association mapping of date palm fruit traits.</title>
        <authorList>
            <person name="Hazzouri K.M."/>
            <person name="Gros-Balthazard M."/>
            <person name="Flowers J.M."/>
            <person name="Copetti D."/>
            <person name="Lemansour A."/>
            <person name="Lebrun M."/>
            <person name="Masmoudi K."/>
            <person name="Ferrand S."/>
            <person name="Dhar M.I."/>
            <person name="Fresquez Z.A."/>
            <person name="Rosas U."/>
            <person name="Zhang J."/>
            <person name="Talag J."/>
            <person name="Lee S."/>
            <person name="Kudrna D."/>
            <person name="Powell R.F."/>
            <person name="Leitch I.J."/>
            <person name="Krueger R.R."/>
            <person name="Wing R.A."/>
            <person name="Amiri K.M.A."/>
            <person name="Purugganan M.D."/>
        </authorList>
    </citation>
    <scope>NUCLEOTIDE SEQUENCE [LARGE SCALE GENOMIC DNA]</scope>
    <source>
        <strain evidence="4">cv. Khalas</strain>
    </source>
</reference>
<feature type="transmembrane region" description="Helical" evidence="2">
    <location>
        <begin position="222"/>
        <end position="247"/>
    </location>
</feature>
<reference evidence="5" key="2">
    <citation type="submission" date="2025-08" db="UniProtKB">
        <authorList>
            <consortium name="RefSeq"/>
        </authorList>
    </citation>
    <scope>IDENTIFICATION</scope>
    <source>
        <tissue evidence="5">Young leaves</tissue>
    </source>
</reference>
<keyword evidence="2" id="KW-1133">Transmembrane helix</keyword>
<dbReference type="PANTHER" id="PTHR46477">
    <property type="entry name" value="CYSTEINE/HISTIDINE-RICH C1 DOMAIN FAMILY PROTEIN"/>
    <property type="match status" value="1"/>
</dbReference>
<protein>
    <submittedName>
        <fullName evidence="5">Uncharacterized protein LOC103716509</fullName>
    </submittedName>
</protein>
<dbReference type="PANTHER" id="PTHR46477:SF3">
    <property type="entry name" value="CYSTEINE_HISTIDINE-RICH C1 DOMAIN FAMILY PROTEIN"/>
    <property type="match status" value="1"/>
</dbReference>
<keyword evidence="4" id="KW-1185">Reference proteome</keyword>
<dbReference type="Proteomes" id="UP000228380">
    <property type="component" value="Chromosome 3"/>
</dbReference>
<keyword evidence="2" id="KW-0812">Transmembrane</keyword>
<evidence type="ECO:0000313" key="5">
    <source>
        <dbReference type="RefSeq" id="XP_008802756.2"/>
    </source>
</evidence>
<dbReference type="Gene3D" id="3.30.60.20">
    <property type="match status" value="1"/>
</dbReference>
<accession>A0A8B7CND5</accession>
<dbReference type="InterPro" id="IPR004146">
    <property type="entry name" value="DC1"/>
</dbReference>
<name>A0A8B7CND5_PHODC</name>
<dbReference type="Pfam" id="PF03107">
    <property type="entry name" value="C1_2"/>
    <property type="match status" value="1"/>
</dbReference>
<dbReference type="InterPro" id="IPR046349">
    <property type="entry name" value="C1-like_sf"/>
</dbReference>
<proteinExistence type="predicted"/>
<dbReference type="RefSeq" id="XP_008802756.2">
    <property type="nucleotide sequence ID" value="XM_008804534.4"/>
</dbReference>
<evidence type="ECO:0000313" key="4">
    <source>
        <dbReference type="Proteomes" id="UP000228380"/>
    </source>
</evidence>
<organism evidence="4 5">
    <name type="scientific">Phoenix dactylifera</name>
    <name type="common">Date palm</name>
    <dbReference type="NCBI Taxonomy" id="42345"/>
    <lineage>
        <taxon>Eukaryota</taxon>
        <taxon>Viridiplantae</taxon>
        <taxon>Streptophyta</taxon>
        <taxon>Embryophyta</taxon>
        <taxon>Tracheophyta</taxon>
        <taxon>Spermatophyta</taxon>
        <taxon>Magnoliopsida</taxon>
        <taxon>Liliopsida</taxon>
        <taxon>Arecaceae</taxon>
        <taxon>Coryphoideae</taxon>
        <taxon>Phoeniceae</taxon>
        <taxon>Phoenix</taxon>
    </lineage>
</organism>
<keyword evidence="1" id="KW-0677">Repeat</keyword>
<dbReference type="AlphaFoldDB" id="A0A8B7CND5"/>
<dbReference type="OrthoDB" id="664025at2759"/>
<gene>
    <name evidence="5" type="primary">LOC103716509</name>
</gene>
<evidence type="ECO:0000259" key="3">
    <source>
        <dbReference type="Pfam" id="PF03107"/>
    </source>
</evidence>
<dbReference type="SUPFAM" id="SSF57889">
    <property type="entry name" value="Cysteine-rich domain"/>
    <property type="match status" value="2"/>
</dbReference>
<keyword evidence="2" id="KW-0472">Membrane</keyword>
<dbReference type="GeneID" id="103716509"/>
<feature type="domain" description="DC1" evidence="3">
    <location>
        <begin position="10"/>
        <end position="54"/>
    </location>
</feature>